<feature type="transmembrane region" description="Helical" evidence="6">
    <location>
        <begin position="189"/>
        <end position="209"/>
    </location>
</feature>
<gene>
    <name evidence="8" type="ORF">SteCoe_34419</name>
</gene>
<feature type="transmembrane region" description="Helical" evidence="6">
    <location>
        <begin position="268"/>
        <end position="288"/>
    </location>
</feature>
<feature type="transmembrane region" description="Helical" evidence="6">
    <location>
        <begin position="389"/>
        <end position="408"/>
    </location>
</feature>
<feature type="transmembrane region" description="Helical" evidence="6">
    <location>
        <begin position="300"/>
        <end position="318"/>
    </location>
</feature>
<feature type="transmembrane region" description="Helical" evidence="6">
    <location>
        <begin position="324"/>
        <end position="347"/>
    </location>
</feature>
<dbReference type="Gene3D" id="1.20.1250.20">
    <property type="entry name" value="MFS general substrate transporter like domains"/>
    <property type="match status" value="2"/>
</dbReference>
<dbReference type="GO" id="GO:0016020">
    <property type="term" value="C:membrane"/>
    <property type="evidence" value="ECO:0007669"/>
    <property type="project" value="UniProtKB-SubCell"/>
</dbReference>
<comment type="subcellular location">
    <subcellularLocation>
        <location evidence="1">Membrane</location>
        <topology evidence="1">Multi-pass membrane protein</topology>
    </subcellularLocation>
</comment>
<protein>
    <recommendedName>
        <fullName evidence="7">Major facilitator superfamily (MFS) profile domain-containing protein</fullName>
    </recommendedName>
</protein>
<keyword evidence="3 6" id="KW-0812">Transmembrane</keyword>
<evidence type="ECO:0000256" key="2">
    <source>
        <dbReference type="ARBA" id="ARBA00022448"/>
    </source>
</evidence>
<dbReference type="Proteomes" id="UP000187209">
    <property type="component" value="Unassembled WGS sequence"/>
</dbReference>
<evidence type="ECO:0000259" key="7">
    <source>
        <dbReference type="PROSITE" id="PS50850"/>
    </source>
</evidence>
<reference evidence="8 9" key="1">
    <citation type="submission" date="2016-11" db="EMBL/GenBank/DDBJ databases">
        <title>The macronuclear genome of Stentor coeruleus: a giant cell with tiny introns.</title>
        <authorList>
            <person name="Slabodnick M."/>
            <person name="Ruby J.G."/>
            <person name="Reiff S.B."/>
            <person name="Swart E.C."/>
            <person name="Gosai S."/>
            <person name="Prabakaran S."/>
            <person name="Witkowska E."/>
            <person name="Larue G.E."/>
            <person name="Fisher S."/>
            <person name="Freeman R.M."/>
            <person name="Gunawardena J."/>
            <person name="Chu W."/>
            <person name="Stover N.A."/>
            <person name="Gregory B.D."/>
            <person name="Nowacki M."/>
            <person name="Derisi J."/>
            <person name="Roy S.W."/>
            <person name="Marshall W.F."/>
            <person name="Sood P."/>
        </authorList>
    </citation>
    <scope>NUCLEOTIDE SEQUENCE [LARGE SCALE GENOMIC DNA]</scope>
    <source>
        <strain evidence="8">WM001</strain>
    </source>
</reference>
<evidence type="ECO:0000256" key="1">
    <source>
        <dbReference type="ARBA" id="ARBA00004141"/>
    </source>
</evidence>
<dbReference type="GO" id="GO:0022857">
    <property type="term" value="F:transmembrane transporter activity"/>
    <property type="evidence" value="ECO:0007669"/>
    <property type="project" value="InterPro"/>
</dbReference>
<feature type="transmembrane region" description="Helical" evidence="6">
    <location>
        <begin position="78"/>
        <end position="97"/>
    </location>
</feature>
<dbReference type="EMBL" id="MPUH01001367">
    <property type="protein sequence ID" value="OMJ68199.1"/>
    <property type="molecule type" value="Genomic_DNA"/>
</dbReference>
<feature type="transmembrane region" description="Helical" evidence="6">
    <location>
        <begin position="12"/>
        <end position="38"/>
    </location>
</feature>
<dbReference type="InterPro" id="IPR011701">
    <property type="entry name" value="MFS"/>
</dbReference>
<dbReference type="Pfam" id="PF07690">
    <property type="entry name" value="MFS_1"/>
    <property type="match status" value="1"/>
</dbReference>
<feature type="transmembrane region" description="Helical" evidence="6">
    <location>
        <begin position="135"/>
        <end position="155"/>
    </location>
</feature>
<evidence type="ECO:0000256" key="6">
    <source>
        <dbReference type="SAM" id="Phobius"/>
    </source>
</evidence>
<accession>A0A1R2AUJ3</accession>
<feature type="transmembrane region" description="Helical" evidence="6">
    <location>
        <begin position="50"/>
        <end position="71"/>
    </location>
</feature>
<evidence type="ECO:0000256" key="3">
    <source>
        <dbReference type="ARBA" id="ARBA00022692"/>
    </source>
</evidence>
<feature type="transmembrane region" description="Helical" evidence="6">
    <location>
        <begin position="103"/>
        <end position="123"/>
    </location>
</feature>
<dbReference type="InterPro" id="IPR020846">
    <property type="entry name" value="MFS_dom"/>
</dbReference>
<dbReference type="PROSITE" id="PS50850">
    <property type="entry name" value="MFS"/>
    <property type="match status" value="1"/>
</dbReference>
<evidence type="ECO:0000256" key="5">
    <source>
        <dbReference type="ARBA" id="ARBA00023136"/>
    </source>
</evidence>
<keyword evidence="9" id="KW-1185">Reference proteome</keyword>
<dbReference type="InterPro" id="IPR052983">
    <property type="entry name" value="MFS_Riboflavin_Transporter"/>
</dbReference>
<dbReference type="PANTHER" id="PTHR43385">
    <property type="entry name" value="RIBOFLAVIN TRANSPORTER RIBJ"/>
    <property type="match status" value="1"/>
</dbReference>
<keyword evidence="2" id="KW-0813">Transport</keyword>
<evidence type="ECO:0000313" key="8">
    <source>
        <dbReference type="EMBL" id="OMJ68199.1"/>
    </source>
</evidence>
<feature type="transmembrane region" description="Helical" evidence="6">
    <location>
        <begin position="359"/>
        <end position="377"/>
    </location>
</feature>
<dbReference type="AlphaFoldDB" id="A0A1R2AUJ3"/>
<dbReference type="SUPFAM" id="SSF103473">
    <property type="entry name" value="MFS general substrate transporter"/>
    <property type="match status" value="1"/>
</dbReference>
<organism evidence="8 9">
    <name type="scientific">Stentor coeruleus</name>
    <dbReference type="NCBI Taxonomy" id="5963"/>
    <lineage>
        <taxon>Eukaryota</taxon>
        <taxon>Sar</taxon>
        <taxon>Alveolata</taxon>
        <taxon>Ciliophora</taxon>
        <taxon>Postciliodesmatophora</taxon>
        <taxon>Heterotrichea</taxon>
        <taxon>Heterotrichida</taxon>
        <taxon>Stentoridae</taxon>
        <taxon>Stentor</taxon>
    </lineage>
</organism>
<evidence type="ECO:0000256" key="4">
    <source>
        <dbReference type="ARBA" id="ARBA00022989"/>
    </source>
</evidence>
<feature type="transmembrane region" description="Helical" evidence="6">
    <location>
        <begin position="235"/>
        <end position="256"/>
    </location>
</feature>
<proteinExistence type="predicted"/>
<keyword evidence="5 6" id="KW-0472">Membrane</keyword>
<comment type="caution">
    <text evidence="8">The sequence shown here is derived from an EMBL/GenBank/DDBJ whole genome shotgun (WGS) entry which is preliminary data.</text>
</comment>
<dbReference type="PANTHER" id="PTHR43385:SF1">
    <property type="entry name" value="RIBOFLAVIN TRANSPORTER RIBJ"/>
    <property type="match status" value="1"/>
</dbReference>
<keyword evidence="4 6" id="KW-1133">Transmembrane helix</keyword>
<dbReference type="InterPro" id="IPR036259">
    <property type="entry name" value="MFS_trans_sf"/>
</dbReference>
<sequence length="422" mass="47103">MDTSKATTIIGCFLIHLIIGTIYSTGNIMPYIVSYLHLYSSSLTNSSMSILFYICVLSFTFSFHLAAYLTTKFSLKKSIYIGNTIFVSVLFISSFTTNPLAMIIVYGFFLGVGAGISYIPALMISLNCYPNNRGLITGVIICAFGLGSFFFNFVASFTANPNDSKPQTYEVNGGSDKFFDESVAMNVPLMFRVLGFCYMAVTILALFLIKDSELKEENNVKENVSIKSCFKSSPFYQIFFGILFSGTAGLFFVASFKTVGLQLSYDDGFLTIVGSIGSIFNGTSRIFWGILIDKTSFKTTYTCILTFQVILCLTFPLICNINYLFLIWTVIMFACLGGNYTLLPPIAIKLYGKITGVRIYAFFICSMGLASIFVYFIQLYVIKFLGYDYLFLVLSGLSLCPFISNMFFEENISQKDLQEKLV</sequence>
<evidence type="ECO:0000313" key="9">
    <source>
        <dbReference type="Proteomes" id="UP000187209"/>
    </source>
</evidence>
<feature type="domain" description="Major facilitator superfamily (MFS) profile" evidence="7">
    <location>
        <begin position="4"/>
        <end position="413"/>
    </location>
</feature>
<name>A0A1R2AUJ3_9CILI</name>
<dbReference type="OrthoDB" id="410267at2759"/>